<dbReference type="InParanoid" id="A0A2G5EM42"/>
<sequence length="339" mass="39503">MISELPDVVLHHILSFMVIEDVIRNTSLLSKRWLNLWKSLPILNFHRIHNSFPGFVDRVLYDERDDNSVLKSLRITYHLRNFYNPDNFRNYFEDWMQYAADNVEELCFHFYLNFCEDGYELMWPQFSKIQVFKLRARNDLHMPDSLFSDTQLKSLHLEFVALPKSELVTLSCSVLENLIIRYCDHDNRQKLLNISAPKLTYLELTNDGRNDKCKLQISTPNLISLILRENLQLLAFTIRYPDLGIKLTFWGWLDWTNSITVPELLGMKRSHTVPELLLDWTNSITGDRAFRGSCEVSQLCLVLAEHSCGNGSLTALSGSCRTQLQQWEVLVSQFCVSGD</sequence>
<dbReference type="InterPro" id="IPR053781">
    <property type="entry name" value="F-box_AtFBL13-like"/>
</dbReference>
<organism evidence="2 3">
    <name type="scientific">Aquilegia coerulea</name>
    <name type="common">Rocky mountain columbine</name>
    <dbReference type="NCBI Taxonomy" id="218851"/>
    <lineage>
        <taxon>Eukaryota</taxon>
        <taxon>Viridiplantae</taxon>
        <taxon>Streptophyta</taxon>
        <taxon>Embryophyta</taxon>
        <taxon>Tracheophyta</taxon>
        <taxon>Spermatophyta</taxon>
        <taxon>Magnoliopsida</taxon>
        <taxon>Ranunculales</taxon>
        <taxon>Ranunculaceae</taxon>
        <taxon>Thalictroideae</taxon>
        <taxon>Aquilegia</taxon>
    </lineage>
</organism>
<dbReference type="Proteomes" id="UP000230069">
    <property type="component" value="Unassembled WGS sequence"/>
</dbReference>
<dbReference type="PROSITE" id="PS50181">
    <property type="entry name" value="FBOX"/>
    <property type="match status" value="1"/>
</dbReference>
<name>A0A2G5EM42_AQUCA</name>
<evidence type="ECO:0000313" key="2">
    <source>
        <dbReference type="EMBL" id="PIA56799.1"/>
    </source>
</evidence>
<keyword evidence="3" id="KW-1185">Reference proteome</keyword>
<protein>
    <recommendedName>
        <fullName evidence="1">F-box domain-containing protein</fullName>
    </recommendedName>
</protein>
<reference evidence="2 3" key="1">
    <citation type="submission" date="2017-09" db="EMBL/GenBank/DDBJ databases">
        <title>WGS assembly of Aquilegia coerulea Goldsmith.</title>
        <authorList>
            <person name="Hodges S."/>
            <person name="Kramer E."/>
            <person name="Nordborg M."/>
            <person name="Tomkins J."/>
            <person name="Borevitz J."/>
            <person name="Derieg N."/>
            <person name="Yan J."/>
            <person name="Mihaltcheva S."/>
            <person name="Hayes R.D."/>
            <person name="Rokhsar D."/>
        </authorList>
    </citation>
    <scope>NUCLEOTIDE SEQUENCE [LARGE SCALE GENOMIC DNA]</scope>
    <source>
        <strain evidence="3">cv. Goldsmith</strain>
    </source>
</reference>
<accession>A0A2G5EM42</accession>
<dbReference type="Gene3D" id="1.20.1280.50">
    <property type="match status" value="1"/>
</dbReference>
<dbReference type="EMBL" id="KZ305024">
    <property type="protein sequence ID" value="PIA56799.1"/>
    <property type="molecule type" value="Genomic_DNA"/>
</dbReference>
<proteinExistence type="predicted"/>
<feature type="domain" description="F-box" evidence="1">
    <location>
        <begin position="1"/>
        <end position="48"/>
    </location>
</feature>
<dbReference type="AlphaFoldDB" id="A0A2G5EM42"/>
<dbReference type="PANTHER" id="PTHR34223">
    <property type="entry name" value="OS11G0201299 PROTEIN"/>
    <property type="match status" value="1"/>
</dbReference>
<dbReference type="OrthoDB" id="1900471at2759"/>
<dbReference type="InterPro" id="IPR036047">
    <property type="entry name" value="F-box-like_dom_sf"/>
</dbReference>
<evidence type="ECO:0000313" key="3">
    <source>
        <dbReference type="Proteomes" id="UP000230069"/>
    </source>
</evidence>
<evidence type="ECO:0000259" key="1">
    <source>
        <dbReference type="PROSITE" id="PS50181"/>
    </source>
</evidence>
<dbReference type="SUPFAM" id="SSF81383">
    <property type="entry name" value="F-box domain"/>
    <property type="match status" value="1"/>
</dbReference>
<dbReference type="CDD" id="cd22160">
    <property type="entry name" value="F-box_AtFBL13-like"/>
    <property type="match status" value="1"/>
</dbReference>
<dbReference type="Pfam" id="PF00646">
    <property type="entry name" value="F-box"/>
    <property type="match status" value="1"/>
</dbReference>
<dbReference type="InterPro" id="IPR053197">
    <property type="entry name" value="F-box_SCFL_complex_component"/>
</dbReference>
<dbReference type="STRING" id="218851.A0A2G5EM42"/>
<gene>
    <name evidence="2" type="ORF">AQUCO_00700863v1</name>
</gene>
<dbReference type="InterPro" id="IPR001810">
    <property type="entry name" value="F-box_dom"/>
</dbReference>
<dbReference type="PANTHER" id="PTHR34223:SF51">
    <property type="entry name" value="OS06G0556300 PROTEIN"/>
    <property type="match status" value="1"/>
</dbReference>